<organism evidence="1 2">
    <name type="scientific">Hydrogenophaga pseudoflava</name>
    <name type="common">Pseudomonas carboxydoflava</name>
    <dbReference type="NCBI Taxonomy" id="47421"/>
    <lineage>
        <taxon>Bacteria</taxon>
        <taxon>Pseudomonadati</taxon>
        <taxon>Pseudomonadota</taxon>
        <taxon>Betaproteobacteria</taxon>
        <taxon>Burkholderiales</taxon>
        <taxon>Comamonadaceae</taxon>
        <taxon>Hydrogenophaga</taxon>
    </lineage>
</organism>
<dbReference type="Proteomes" id="UP000293912">
    <property type="component" value="Chromosome"/>
</dbReference>
<accession>A0A4P6X0F0</accession>
<dbReference type="AlphaFoldDB" id="A0A4P6X0F0"/>
<dbReference type="RefSeq" id="WP_133156779.1">
    <property type="nucleotide sequence ID" value="NZ_CP037867.1"/>
</dbReference>
<name>A0A4P6X0F0_HYDPS</name>
<protein>
    <recommendedName>
        <fullName evidence="3">Antitoxin Xre/MbcA/ParS-like toxin-binding domain-containing protein</fullName>
    </recommendedName>
</protein>
<reference evidence="1 2" key="1">
    <citation type="submission" date="2019-03" db="EMBL/GenBank/DDBJ databases">
        <authorList>
            <person name="Sebastian G."/>
            <person name="Baumann P."/>
            <person name="Ruckert C."/>
            <person name="Kalinowski J."/>
            <person name="Nebel B."/>
            <person name="Takors R."/>
            <person name="Blombach B."/>
        </authorList>
    </citation>
    <scope>NUCLEOTIDE SEQUENCE [LARGE SCALE GENOMIC DNA]</scope>
    <source>
        <strain evidence="1 2">DSM 1084</strain>
    </source>
</reference>
<sequence>MTAIRDPAAFDTLVGTPSEVRSRLDKFKAEQVIVLPVERADAQHAGLLAQMLASVIPFIETVLREQNEQTLKALISAVVPKAPPTPAVLREAAMLARSRTAVLEGADWLTAAKVAELAGLSATNPSTQPNKWKRERRIFAIHHNGVDYFPGYGLDPDADWRPRKALKSILDVLGDEKDGWGLAYWFLSANSFLGGRRPQDVLATQPTQVIAAASDEMQGVVHA</sequence>
<gene>
    <name evidence="1" type="ORF">HPF_12335</name>
</gene>
<evidence type="ECO:0008006" key="3">
    <source>
        <dbReference type="Google" id="ProtNLM"/>
    </source>
</evidence>
<evidence type="ECO:0000313" key="1">
    <source>
        <dbReference type="EMBL" id="QBM28479.1"/>
    </source>
</evidence>
<dbReference type="KEGG" id="hpse:HPF_12335"/>
<evidence type="ECO:0000313" key="2">
    <source>
        <dbReference type="Proteomes" id="UP000293912"/>
    </source>
</evidence>
<proteinExistence type="predicted"/>
<dbReference type="EMBL" id="CP037867">
    <property type="protein sequence ID" value="QBM28479.1"/>
    <property type="molecule type" value="Genomic_DNA"/>
</dbReference>
<keyword evidence="2" id="KW-1185">Reference proteome</keyword>